<keyword evidence="6" id="KW-1185">Reference proteome</keyword>
<proteinExistence type="inferred from homology"/>
<feature type="domain" description="CdaR GGDEF-like" evidence="4">
    <location>
        <begin position="198"/>
        <end position="294"/>
    </location>
</feature>
<evidence type="ECO:0000256" key="2">
    <source>
        <dbReference type="SAM" id="MobiDB-lite"/>
    </source>
</evidence>
<dbReference type="EMBL" id="CP102173">
    <property type="protein sequence ID" value="UUP15551.1"/>
    <property type="molecule type" value="Genomic_DNA"/>
</dbReference>
<dbReference type="Proteomes" id="UP001316184">
    <property type="component" value="Chromosome"/>
</dbReference>
<reference evidence="5 6" key="1">
    <citation type="submission" date="2022-08" db="EMBL/GenBank/DDBJ databases">
        <title>novel species in genus Aeromicrobium.</title>
        <authorList>
            <person name="Ye L."/>
        </authorList>
    </citation>
    <scope>NUCLEOTIDE SEQUENCE [LARGE SCALE GENOMIC DNA]</scope>
    <source>
        <strain evidence="6">zg-Y1379</strain>
    </source>
</reference>
<evidence type="ECO:0000313" key="5">
    <source>
        <dbReference type="EMBL" id="UUP15551.1"/>
    </source>
</evidence>
<dbReference type="InterPro" id="IPR042070">
    <property type="entry name" value="PucR_C-HTH_sf"/>
</dbReference>
<dbReference type="InterPro" id="IPR041522">
    <property type="entry name" value="CdaR_GGDEF"/>
</dbReference>
<name>A0ABY5MI31_9ACTN</name>
<sequence>MPSRDHGRASSRPDGTAAPDVSAGSLGRLVDRLGTDLDRPVVLYDPAMNVLAFSAHSSHDVDANRSAAILSRRTQPRALELVHEAGVHRAHVPVVVPSDAGLADRIGMPVRHGGALLGYLVCVAEPGDLPVTDRYRSIVVDAAADLGLLLHAGDLQRRTHRAATAATVRDLLGDDPAIRGDAAGRLLRQGMPASSAGHLVLTFSGLPPGADPGHSSLLELEVLLDRATGTVASSVIGAVIGGAAVLVLPVAPDHRRTVQRLADQLPDEVRLGIGAPRTDLVHVAGSAREAALALSGAWHDPARHGRIARWRDLGADQLLLRLPLDRMGPADLPEPVRLLLAARGGLELARTAESYLDHGGDAQATARAISIHRSTLYYRLDRIAALIGVDVRDGSVRHELHTGLRVATLCGLRPVAG</sequence>
<evidence type="ECO:0000313" key="6">
    <source>
        <dbReference type="Proteomes" id="UP001316184"/>
    </source>
</evidence>
<evidence type="ECO:0000256" key="1">
    <source>
        <dbReference type="ARBA" id="ARBA00006754"/>
    </source>
</evidence>
<evidence type="ECO:0000259" key="3">
    <source>
        <dbReference type="Pfam" id="PF13556"/>
    </source>
</evidence>
<organism evidence="5 6">
    <name type="scientific">Aeromicrobium wangtongii</name>
    <dbReference type="NCBI Taxonomy" id="2969247"/>
    <lineage>
        <taxon>Bacteria</taxon>
        <taxon>Bacillati</taxon>
        <taxon>Actinomycetota</taxon>
        <taxon>Actinomycetes</taxon>
        <taxon>Propionibacteriales</taxon>
        <taxon>Nocardioidaceae</taxon>
        <taxon>Aeromicrobium</taxon>
    </lineage>
</organism>
<feature type="domain" description="PucR C-terminal helix-turn-helix" evidence="3">
    <location>
        <begin position="348"/>
        <end position="406"/>
    </location>
</feature>
<comment type="similarity">
    <text evidence="1">Belongs to the CdaR family.</text>
</comment>
<accession>A0ABY5MI31</accession>
<dbReference type="Pfam" id="PF13556">
    <property type="entry name" value="HTH_30"/>
    <property type="match status" value="1"/>
</dbReference>
<protein>
    <submittedName>
        <fullName evidence="5">Helix-turn-helix domain-containing protein</fullName>
    </submittedName>
</protein>
<dbReference type="Pfam" id="PF17853">
    <property type="entry name" value="GGDEF_2"/>
    <property type="match status" value="1"/>
</dbReference>
<gene>
    <name evidence="5" type="ORF">NQV15_16655</name>
</gene>
<dbReference type="PANTHER" id="PTHR33744">
    <property type="entry name" value="CARBOHYDRATE DIACID REGULATOR"/>
    <property type="match status" value="1"/>
</dbReference>
<feature type="region of interest" description="Disordered" evidence="2">
    <location>
        <begin position="1"/>
        <end position="23"/>
    </location>
</feature>
<evidence type="ECO:0000259" key="4">
    <source>
        <dbReference type="Pfam" id="PF17853"/>
    </source>
</evidence>
<dbReference type="Gene3D" id="1.10.10.2840">
    <property type="entry name" value="PucR C-terminal helix-turn-helix domain"/>
    <property type="match status" value="1"/>
</dbReference>
<dbReference type="InterPro" id="IPR025736">
    <property type="entry name" value="PucR_C-HTH_dom"/>
</dbReference>
<dbReference type="InterPro" id="IPR051448">
    <property type="entry name" value="CdaR-like_regulators"/>
</dbReference>
<dbReference type="PANTHER" id="PTHR33744:SF17">
    <property type="entry name" value="CONSERVED PROTEIN"/>
    <property type="match status" value="1"/>
</dbReference>
<dbReference type="RefSeq" id="WP_232403776.1">
    <property type="nucleotide sequence ID" value="NZ_CP102173.1"/>
</dbReference>